<evidence type="ECO:0000313" key="5">
    <source>
        <dbReference type="Proteomes" id="UP000277212"/>
    </source>
</evidence>
<evidence type="ECO:0000259" key="3">
    <source>
        <dbReference type="Pfam" id="PF08240"/>
    </source>
</evidence>
<comment type="caution">
    <text evidence="4">The sequence shown here is derived from an EMBL/GenBank/DDBJ whole genome shotgun (WGS) entry which is preliminary data.</text>
</comment>
<evidence type="ECO:0000256" key="1">
    <source>
        <dbReference type="ARBA" id="ARBA00023002"/>
    </source>
</evidence>
<dbReference type="AlphaFoldDB" id="A0A3M2S340"/>
<reference evidence="4 5" key="1">
    <citation type="submission" date="2017-06" db="EMBL/GenBank/DDBJ databases">
        <title>Comparative genomic analysis of Ambrosia Fusariam Clade fungi.</title>
        <authorList>
            <person name="Stajich J.E."/>
            <person name="Carrillo J."/>
            <person name="Kijimoto T."/>
            <person name="Eskalen A."/>
            <person name="O'Donnell K."/>
            <person name="Kasson M."/>
        </authorList>
    </citation>
    <scope>NUCLEOTIDE SEQUENCE [LARGE SCALE GENOMIC DNA]</scope>
    <source>
        <strain evidence="4">UCR3666</strain>
    </source>
</reference>
<dbReference type="EMBL" id="NKUJ01000151">
    <property type="protein sequence ID" value="RMJ11957.1"/>
    <property type="molecule type" value="Genomic_DNA"/>
</dbReference>
<feature type="domain" description="Alcohol dehydrogenase-like N-terminal" evidence="3">
    <location>
        <begin position="32"/>
        <end position="148"/>
    </location>
</feature>
<dbReference type="Proteomes" id="UP000277212">
    <property type="component" value="Unassembled WGS sequence"/>
</dbReference>
<gene>
    <name evidence="4" type="ORF">CDV36_008402</name>
</gene>
<dbReference type="Pfam" id="PF00107">
    <property type="entry name" value="ADH_zinc_N"/>
    <property type="match status" value="1"/>
</dbReference>
<dbReference type="InterPro" id="IPR013149">
    <property type="entry name" value="ADH-like_C"/>
</dbReference>
<dbReference type="STRING" id="2010991.A0A3M2S340"/>
<organism evidence="4 5">
    <name type="scientific">Fusarium kuroshium</name>
    <dbReference type="NCBI Taxonomy" id="2010991"/>
    <lineage>
        <taxon>Eukaryota</taxon>
        <taxon>Fungi</taxon>
        <taxon>Dikarya</taxon>
        <taxon>Ascomycota</taxon>
        <taxon>Pezizomycotina</taxon>
        <taxon>Sordariomycetes</taxon>
        <taxon>Hypocreomycetidae</taxon>
        <taxon>Hypocreales</taxon>
        <taxon>Nectriaceae</taxon>
        <taxon>Fusarium</taxon>
        <taxon>Fusarium solani species complex</taxon>
    </lineage>
</organism>
<dbReference type="PANTHER" id="PTHR43401:SF2">
    <property type="entry name" value="L-THREONINE 3-DEHYDROGENASE"/>
    <property type="match status" value="1"/>
</dbReference>
<evidence type="ECO:0000259" key="2">
    <source>
        <dbReference type="Pfam" id="PF00107"/>
    </source>
</evidence>
<dbReference type="Gene3D" id="3.40.50.720">
    <property type="entry name" value="NAD(P)-binding Rossmann-like Domain"/>
    <property type="match status" value="1"/>
</dbReference>
<dbReference type="SUPFAM" id="SSF50129">
    <property type="entry name" value="GroES-like"/>
    <property type="match status" value="1"/>
</dbReference>
<dbReference type="PANTHER" id="PTHR43401">
    <property type="entry name" value="L-THREONINE 3-DEHYDROGENASE"/>
    <property type="match status" value="1"/>
</dbReference>
<dbReference type="InterPro" id="IPR050129">
    <property type="entry name" value="Zn_alcohol_dh"/>
</dbReference>
<sequence>MATEIPSEHRVLVLDEPGKPMRLEVRPTPKAGPGSVIVRVLAVSLRANSPKVYRDPESGHPLPFPFIPGFIAIAQVAETGPDAARLQAGDLVLFDPYIIGRDNPNAKYISGFMEGFNEESRKLAHGEWRDSTLAEYAKLPLENCHPLDEKRLFGDVKDGGLGYTLDDLTHLFSMLIPFGGLADVDVKAGDTAIIAPATGRYGSAAVHVALAMGAKVIAIGRNATVLSQLSGINPTRLKTVQITGDIDKDTKALSKAAGPGGADVFWDMSPPGAGDSTHFTTSLNVLKEGARVSLLGSVASGVSFDYMQIMFKALTIKGTWMCTREQTKRLIRMVETGVLPLGSRAGMGPVRKFGLEEWKEALDTAAERIEPGEIVVIP</sequence>
<proteinExistence type="predicted"/>
<dbReference type="InterPro" id="IPR011032">
    <property type="entry name" value="GroES-like_sf"/>
</dbReference>
<keyword evidence="1" id="KW-0560">Oxidoreductase</keyword>
<name>A0A3M2S340_9HYPO</name>
<accession>A0A3M2S340</accession>
<feature type="domain" description="Alcohol dehydrogenase-like C-terminal" evidence="2">
    <location>
        <begin position="202"/>
        <end position="335"/>
    </location>
</feature>
<dbReference type="InterPro" id="IPR036291">
    <property type="entry name" value="NAD(P)-bd_dom_sf"/>
</dbReference>
<dbReference type="InterPro" id="IPR013154">
    <property type="entry name" value="ADH-like_N"/>
</dbReference>
<dbReference type="Gene3D" id="3.90.180.10">
    <property type="entry name" value="Medium-chain alcohol dehydrogenases, catalytic domain"/>
    <property type="match status" value="1"/>
</dbReference>
<dbReference type="CDD" id="cd05188">
    <property type="entry name" value="MDR"/>
    <property type="match status" value="1"/>
</dbReference>
<dbReference type="Pfam" id="PF08240">
    <property type="entry name" value="ADH_N"/>
    <property type="match status" value="1"/>
</dbReference>
<evidence type="ECO:0000313" key="4">
    <source>
        <dbReference type="EMBL" id="RMJ11957.1"/>
    </source>
</evidence>
<dbReference type="GO" id="GO:0016491">
    <property type="term" value="F:oxidoreductase activity"/>
    <property type="evidence" value="ECO:0007669"/>
    <property type="project" value="UniProtKB-KW"/>
</dbReference>
<dbReference type="SUPFAM" id="SSF51735">
    <property type="entry name" value="NAD(P)-binding Rossmann-fold domains"/>
    <property type="match status" value="1"/>
</dbReference>
<protein>
    <submittedName>
        <fullName evidence="4">Uncharacterized protein</fullName>
    </submittedName>
</protein>
<keyword evidence="5" id="KW-1185">Reference proteome</keyword>
<dbReference type="OrthoDB" id="5407715at2759"/>